<keyword evidence="13" id="KW-1185">Reference proteome</keyword>
<dbReference type="PANTHER" id="PTHR31884:SF1">
    <property type="entry name" value="POLYGALACTURONASE"/>
    <property type="match status" value="1"/>
</dbReference>
<dbReference type="GO" id="GO:0005576">
    <property type="term" value="C:extracellular region"/>
    <property type="evidence" value="ECO:0007669"/>
    <property type="project" value="UniProtKB-SubCell"/>
</dbReference>
<dbReference type="InterPro" id="IPR000743">
    <property type="entry name" value="Glyco_hydro_28"/>
</dbReference>
<dbReference type="PROSITE" id="PS00502">
    <property type="entry name" value="POLYGALACTURONASE"/>
    <property type="match status" value="1"/>
</dbReference>
<evidence type="ECO:0000256" key="1">
    <source>
        <dbReference type="ARBA" id="ARBA00004613"/>
    </source>
</evidence>
<evidence type="ECO:0000256" key="11">
    <source>
        <dbReference type="SAM" id="SignalP"/>
    </source>
</evidence>
<evidence type="ECO:0000256" key="7">
    <source>
        <dbReference type="ARBA" id="ARBA00023295"/>
    </source>
</evidence>
<dbReference type="OrthoDB" id="1546079at2759"/>
<dbReference type="InterPro" id="IPR011050">
    <property type="entry name" value="Pectin_lyase_fold/virulence"/>
</dbReference>
<dbReference type="GO" id="GO:0071555">
    <property type="term" value="P:cell wall organization"/>
    <property type="evidence" value="ECO:0007669"/>
    <property type="project" value="UniProtKB-KW"/>
</dbReference>
<sequence>MHSPSIQVFAALVLAVTSVVAATTPAPTAAPSPREIEEALKERAVEKRADKCTFSGAKGYSLASKSKASCSTIILKSLSVPAGKTLDLTKLPDNTDVIFEGETSFAYHEWEGPLFSVSGKGITVAGASGATLNGNGPYYWDGKGGSGGVTKPNINGVSNLVVACITVDASARDAKAKNTDAFDIGSSDGVTIKGAKVYNQDDCVAVKSGSNILFTGGLCSGGHGLSVGSVGGRKDNTVEKVSFTDSTVTKPVQGKYFQTIRVKARAGTTGAIKAVTYSGITMSSISKYGILIEQNYDGGDLHGTATSDLPITGLVLKNIEGSGAVASKGYNVVVTCGSSSSCSKWSWSGVAISGGKKYASCTNVPSVTSCY</sequence>
<dbReference type="Proteomes" id="UP000701801">
    <property type="component" value="Unassembled WGS sequence"/>
</dbReference>
<feature type="signal peptide" evidence="11">
    <location>
        <begin position="1"/>
        <end position="22"/>
    </location>
</feature>
<evidence type="ECO:0000256" key="10">
    <source>
        <dbReference type="RuleBase" id="RU361169"/>
    </source>
</evidence>
<dbReference type="EMBL" id="CAJVRM010000574">
    <property type="protein sequence ID" value="CAG8982206.1"/>
    <property type="molecule type" value="Genomic_DNA"/>
</dbReference>
<evidence type="ECO:0000313" key="12">
    <source>
        <dbReference type="EMBL" id="CAG8982206.1"/>
    </source>
</evidence>
<keyword evidence="6 10" id="KW-0378">Hydrolase</keyword>
<evidence type="ECO:0000256" key="3">
    <source>
        <dbReference type="ARBA" id="ARBA00022525"/>
    </source>
</evidence>
<proteinExistence type="inferred from homology"/>
<dbReference type="InterPro" id="IPR050434">
    <property type="entry name" value="Glycosyl_hydrlase_28"/>
</dbReference>
<feature type="active site" evidence="9">
    <location>
        <position position="223"/>
    </location>
</feature>
<feature type="chain" id="PRO_5040381388" description="Endopolygalacturonase" evidence="11">
    <location>
        <begin position="23"/>
        <end position="371"/>
    </location>
</feature>
<keyword evidence="3" id="KW-0964">Secreted</keyword>
<name>A0A9N9M369_9HELO</name>
<dbReference type="GO" id="GO:0045490">
    <property type="term" value="P:pectin catabolic process"/>
    <property type="evidence" value="ECO:0007669"/>
    <property type="project" value="TreeGrafter"/>
</dbReference>
<organism evidence="12 13">
    <name type="scientific">Hymenoscyphus albidus</name>
    <dbReference type="NCBI Taxonomy" id="595503"/>
    <lineage>
        <taxon>Eukaryota</taxon>
        <taxon>Fungi</taxon>
        <taxon>Dikarya</taxon>
        <taxon>Ascomycota</taxon>
        <taxon>Pezizomycotina</taxon>
        <taxon>Leotiomycetes</taxon>
        <taxon>Helotiales</taxon>
        <taxon>Helotiaceae</taxon>
        <taxon>Hymenoscyphus</taxon>
    </lineage>
</organism>
<dbReference type="Pfam" id="PF00295">
    <property type="entry name" value="Glyco_hydro_28"/>
    <property type="match status" value="2"/>
</dbReference>
<evidence type="ECO:0000256" key="9">
    <source>
        <dbReference type="PROSITE-ProRule" id="PRU10052"/>
    </source>
</evidence>
<comment type="similarity">
    <text evidence="2 10">Belongs to the glycosyl hydrolase 28 family.</text>
</comment>
<keyword evidence="4 11" id="KW-0732">Signal</keyword>
<evidence type="ECO:0000256" key="2">
    <source>
        <dbReference type="ARBA" id="ARBA00008834"/>
    </source>
</evidence>
<dbReference type="SUPFAM" id="SSF51126">
    <property type="entry name" value="Pectin lyase-like"/>
    <property type="match status" value="1"/>
</dbReference>
<dbReference type="GO" id="GO:0004650">
    <property type="term" value="F:polygalacturonase activity"/>
    <property type="evidence" value="ECO:0007669"/>
    <property type="project" value="InterPro"/>
</dbReference>
<evidence type="ECO:0000256" key="4">
    <source>
        <dbReference type="ARBA" id="ARBA00022729"/>
    </source>
</evidence>
<reference evidence="12" key="1">
    <citation type="submission" date="2021-07" db="EMBL/GenBank/DDBJ databases">
        <authorList>
            <person name="Durling M."/>
        </authorList>
    </citation>
    <scope>NUCLEOTIDE SEQUENCE</scope>
</reference>
<accession>A0A9N9M369</accession>
<evidence type="ECO:0000256" key="6">
    <source>
        <dbReference type="ARBA" id="ARBA00022801"/>
    </source>
</evidence>
<keyword evidence="5" id="KW-0677">Repeat</keyword>
<comment type="caution">
    <text evidence="12">The sequence shown here is derived from an EMBL/GenBank/DDBJ whole genome shotgun (WGS) entry which is preliminary data.</text>
</comment>
<dbReference type="AlphaFoldDB" id="A0A9N9M369"/>
<comment type="subcellular location">
    <subcellularLocation>
        <location evidence="1">Secreted</location>
    </subcellularLocation>
</comment>
<protein>
    <recommendedName>
        <fullName evidence="14">Endopolygalacturonase</fullName>
    </recommendedName>
</protein>
<dbReference type="PANTHER" id="PTHR31884">
    <property type="entry name" value="POLYGALACTURONASE"/>
    <property type="match status" value="1"/>
</dbReference>
<evidence type="ECO:0008006" key="14">
    <source>
        <dbReference type="Google" id="ProtNLM"/>
    </source>
</evidence>
<keyword evidence="8" id="KW-0961">Cell wall biogenesis/degradation</keyword>
<evidence type="ECO:0000313" key="13">
    <source>
        <dbReference type="Proteomes" id="UP000701801"/>
    </source>
</evidence>
<gene>
    <name evidence="12" type="ORF">HYALB_00003642</name>
</gene>
<evidence type="ECO:0000256" key="8">
    <source>
        <dbReference type="ARBA" id="ARBA00023316"/>
    </source>
</evidence>
<dbReference type="InterPro" id="IPR012334">
    <property type="entry name" value="Pectin_lyas_fold"/>
</dbReference>
<evidence type="ECO:0000256" key="5">
    <source>
        <dbReference type="ARBA" id="ARBA00022737"/>
    </source>
</evidence>
<keyword evidence="7 10" id="KW-0326">Glycosidase</keyword>
<dbReference type="Gene3D" id="2.160.20.10">
    <property type="entry name" value="Single-stranded right-handed beta-helix, Pectin lyase-like"/>
    <property type="match status" value="1"/>
</dbReference>